<evidence type="ECO:0000256" key="1">
    <source>
        <dbReference type="SAM" id="MobiDB-lite"/>
    </source>
</evidence>
<sequence length="104" mass="10874">MENVGGPAQPGSTMVWGLLERGRGPERVLTEKGVRRISCGHLSSPSPQGRASWDTPASRPAGLEQVGLLLMPRNPGSALPCRFPSISPSVKQGEDKTGSPASEA</sequence>
<name>A0ABN8ZUK8_RANTA</name>
<reference evidence="2" key="1">
    <citation type="submission" date="2023-04" db="EMBL/GenBank/DDBJ databases">
        <authorList>
            <consortium name="ELIXIR-Norway"/>
        </authorList>
    </citation>
    <scope>NUCLEOTIDE SEQUENCE [LARGE SCALE GENOMIC DNA]</scope>
</reference>
<feature type="region of interest" description="Disordered" evidence="1">
    <location>
        <begin position="82"/>
        <end position="104"/>
    </location>
</feature>
<feature type="region of interest" description="Disordered" evidence="1">
    <location>
        <begin position="38"/>
        <end position="59"/>
    </location>
</feature>
<gene>
    <name evidence="2" type="ORF">MRATA1EN1_LOCUS26585</name>
</gene>
<accession>A0ABN8ZUK8</accession>
<evidence type="ECO:0000313" key="2">
    <source>
        <dbReference type="EMBL" id="CAI9177623.1"/>
    </source>
</evidence>
<protein>
    <submittedName>
        <fullName evidence="2">Uncharacterized protein</fullName>
    </submittedName>
</protein>
<dbReference type="Proteomes" id="UP001176941">
    <property type="component" value="Chromosome 7"/>
</dbReference>
<evidence type="ECO:0000313" key="3">
    <source>
        <dbReference type="Proteomes" id="UP001176941"/>
    </source>
</evidence>
<keyword evidence="3" id="KW-1185">Reference proteome</keyword>
<dbReference type="EMBL" id="OX459943">
    <property type="protein sequence ID" value="CAI9177623.1"/>
    <property type="molecule type" value="Genomic_DNA"/>
</dbReference>
<proteinExistence type="predicted"/>
<organism evidence="2 3">
    <name type="scientific">Rangifer tarandus platyrhynchus</name>
    <name type="common">Svalbard reindeer</name>
    <dbReference type="NCBI Taxonomy" id="3082113"/>
    <lineage>
        <taxon>Eukaryota</taxon>
        <taxon>Metazoa</taxon>
        <taxon>Chordata</taxon>
        <taxon>Craniata</taxon>
        <taxon>Vertebrata</taxon>
        <taxon>Euteleostomi</taxon>
        <taxon>Mammalia</taxon>
        <taxon>Eutheria</taxon>
        <taxon>Laurasiatheria</taxon>
        <taxon>Artiodactyla</taxon>
        <taxon>Ruminantia</taxon>
        <taxon>Pecora</taxon>
        <taxon>Cervidae</taxon>
        <taxon>Odocoileinae</taxon>
        <taxon>Rangifer</taxon>
    </lineage>
</organism>